<keyword evidence="4" id="KW-1185">Reference proteome</keyword>
<evidence type="ECO:0000256" key="2">
    <source>
        <dbReference type="SAM" id="Phobius"/>
    </source>
</evidence>
<dbReference type="EMBL" id="BAAAYX010000004">
    <property type="protein sequence ID" value="GAA3702588.1"/>
    <property type="molecule type" value="Genomic_DNA"/>
</dbReference>
<reference evidence="4" key="1">
    <citation type="journal article" date="2019" name="Int. J. Syst. Evol. Microbiol.">
        <title>The Global Catalogue of Microorganisms (GCM) 10K type strain sequencing project: providing services to taxonomists for standard genome sequencing and annotation.</title>
        <authorList>
            <consortium name="The Broad Institute Genomics Platform"/>
            <consortium name="The Broad Institute Genome Sequencing Center for Infectious Disease"/>
            <person name="Wu L."/>
            <person name="Ma J."/>
        </authorList>
    </citation>
    <scope>NUCLEOTIDE SEQUENCE [LARGE SCALE GENOMIC DNA]</scope>
    <source>
        <strain evidence="4">JCM 16548</strain>
    </source>
</reference>
<name>A0ABP7DEM6_9ACTN</name>
<keyword evidence="2" id="KW-0472">Membrane</keyword>
<gene>
    <name evidence="3" type="ORF">GCM10022204_19600</name>
</gene>
<evidence type="ECO:0000256" key="1">
    <source>
        <dbReference type="SAM" id="MobiDB-lite"/>
    </source>
</evidence>
<organism evidence="3 4">
    <name type="scientific">Microlunatus aurantiacus</name>
    <dbReference type="NCBI Taxonomy" id="446786"/>
    <lineage>
        <taxon>Bacteria</taxon>
        <taxon>Bacillati</taxon>
        <taxon>Actinomycetota</taxon>
        <taxon>Actinomycetes</taxon>
        <taxon>Propionibacteriales</taxon>
        <taxon>Propionibacteriaceae</taxon>
        <taxon>Microlunatus</taxon>
    </lineage>
</organism>
<sequence>MDITQLAISGAVALGMLVVALLAIVPTLSELPGSHRRHDRSTDTPSPVKVHHHSLRH</sequence>
<keyword evidence="2" id="KW-1133">Transmembrane helix</keyword>
<dbReference type="Proteomes" id="UP001500051">
    <property type="component" value="Unassembled WGS sequence"/>
</dbReference>
<proteinExistence type="predicted"/>
<accession>A0ABP7DEM6</accession>
<protein>
    <submittedName>
        <fullName evidence="3">Uncharacterized protein</fullName>
    </submittedName>
</protein>
<dbReference type="RefSeq" id="WP_344812145.1">
    <property type="nucleotide sequence ID" value="NZ_BAAAYX010000004.1"/>
</dbReference>
<evidence type="ECO:0000313" key="4">
    <source>
        <dbReference type="Proteomes" id="UP001500051"/>
    </source>
</evidence>
<feature type="region of interest" description="Disordered" evidence="1">
    <location>
        <begin position="31"/>
        <end position="57"/>
    </location>
</feature>
<evidence type="ECO:0000313" key="3">
    <source>
        <dbReference type="EMBL" id="GAA3702588.1"/>
    </source>
</evidence>
<comment type="caution">
    <text evidence="3">The sequence shown here is derived from an EMBL/GenBank/DDBJ whole genome shotgun (WGS) entry which is preliminary data.</text>
</comment>
<keyword evidence="2" id="KW-0812">Transmembrane</keyword>
<feature type="transmembrane region" description="Helical" evidence="2">
    <location>
        <begin position="6"/>
        <end position="28"/>
    </location>
</feature>